<evidence type="ECO:0000313" key="3">
    <source>
        <dbReference type="Proteomes" id="UP001589609"/>
    </source>
</evidence>
<dbReference type="PROSITE" id="PS51782">
    <property type="entry name" value="LYSM"/>
    <property type="match status" value="1"/>
</dbReference>
<comment type="caution">
    <text evidence="2">The sequence shown here is derived from an EMBL/GenBank/DDBJ whole genome shotgun (WGS) entry which is preliminary data.</text>
</comment>
<evidence type="ECO:0000259" key="1">
    <source>
        <dbReference type="PROSITE" id="PS51782"/>
    </source>
</evidence>
<reference evidence="2 3" key="1">
    <citation type="submission" date="2024-09" db="EMBL/GenBank/DDBJ databases">
        <authorList>
            <person name="Sun Q."/>
            <person name="Mori K."/>
        </authorList>
    </citation>
    <scope>NUCLEOTIDE SEQUENCE [LARGE SCALE GENOMIC DNA]</scope>
    <source>
        <strain evidence="2 3">JCM 11201</strain>
    </source>
</reference>
<organism evidence="2 3">
    <name type="scientific">Ectobacillus funiculus</name>
    <dbReference type="NCBI Taxonomy" id="137993"/>
    <lineage>
        <taxon>Bacteria</taxon>
        <taxon>Bacillati</taxon>
        <taxon>Bacillota</taxon>
        <taxon>Bacilli</taxon>
        <taxon>Bacillales</taxon>
        <taxon>Bacillaceae</taxon>
        <taxon>Ectobacillus</taxon>
    </lineage>
</organism>
<keyword evidence="3" id="KW-1185">Reference proteome</keyword>
<protein>
    <recommendedName>
        <fullName evidence="1">LysM domain-containing protein</fullName>
    </recommendedName>
</protein>
<dbReference type="InterPro" id="IPR018392">
    <property type="entry name" value="LysM"/>
</dbReference>
<accession>A0ABV5WMC8</accession>
<dbReference type="EMBL" id="JBHMAF010000196">
    <property type="protein sequence ID" value="MFB9761819.1"/>
    <property type="molecule type" value="Genomic_DNA"/>
</dbReference>
<sequence length="114" mass="12532">MKRIGITLFVLLIGYSLFYDITVGTLPLLKPKAQEATAKPAMGSSTSEQKQADAAYKKIEVKSGDTVLSIVEAISKEGTLPSVDMITNDFKKLNTNESPSKIRIGKTYKFPLYK</sequence>
<feature type="domain" description="LysM" evidence="1">
    <location>
        <begin position="57"/>
        <end position="110"/>
    </location>
</feature>
<gene>
    <name evidence="2" type="ORF">ACFFMS_26675</name>
</gene>
<dbReference type="Proteomes" id="UP001589609">
    <property type="component" value="Unassembled WGS sequence"/>
</dbReference>
<proteinExistence type="predicted"/>
<dbReference type="RefSeq" id="WP_129727256.1">
    <property type="nucleotide sequence ID" value="NZ_JBHMAF010000196.1"/>
</dbReference>
<evidence type="ECO:0000313" key="2">
    <source>
        <dbReference type="EMBL" id="MFB9761819.1"/>
    </source>
</evidence>
<name>A0ABV5WMC8_9BACI</name>